<dbReference type="OrthoDB" id="3819414at2"/>
<reference evidence="2 3" key="1">
    <citation type="submission" date="2019-06" db="EMBL/GenBank/DDBJ databases">
        <title>Description of Kitasatospora acidophila sp. nov. isolated from pine grove soil, and reclassification of Streptomyces novaecaesareae to Kitasatospora novaeceasareae comb. nov.</title>
        <authorList>
            <person name="Kim M.J."/>
        </authorList>
    </citation>
    <scope>NUCLEOTIDE SEQUENCE [LARGE SCALE GENOMIC DNA]</scope>
    <source>
        <strain evidence="2 3">MMS16-CNU292</strain>
    </source>
</reference>
<sequence length="337" mass="35767">MTAVLSVAGHGCGCPQPCDGRRCRLEALVRPRFFCGQLLTDQDLSGLASWVLDRRRLGRYRDGWGVVTGLDIGLDPTPGASAATVVLQPGYAVSSCGEDVVVGSATTLDLAASCPDPTSPCGAPSGEPPTACVLDIGIAYREVGEDPVPALGTAGCSQAGECEDSRIVESFELRCVSVVDGSEPDRPDWRQWQQAYEDAVAVLYRAQADGLPGTANDAGLKSWLGARLRERPLRHFPFVADRVGGSGALDAGQFTELLFWIAQDRILSLLWGTPGRSLGEGPARRGVPGTRCRWRGSGWPPRTTPSRSGTGWSRRSTRCRPSAGTSARSSGRLRSVG</sequence>
<organism evidence="2 3">
    <name type="scientific">Kitasatospora acidiphila</name>
    <dbReference type="NCBI Taxonomy" id="2567942"/>
    <lineage>
        <taxon>Bacteria</taxon>
        <taxon>Bacillati</taxon>
        <taxon>Actinomycetota</taxon>
        <taxon>Actinomycetes</taxon>
        <taxon>Kitasatosporales</taxon>
        <taxon>Streptomycetaceae</taxon>
        <taxon>Kitasatospora</taxon>
    </lineage>
</organism>
<keyword evidence="3" id="KW-1185">Reference proteome</keyword>
<evidence type="ECO:0000313" key="2">
    <source>
        <dbReference type="EMBL" id="TQF06850.1"/>
    </source>
</evidence>
<dbReference type="RefSeq" id="WP_141637257.1">
    <property type="nucleotide sequence ID" value="NZ_VIGB01000003.1"/>
</dbReference>
<protein>
    <submittedName>
        <fullName evidence="2">Uncharacterized protein</fullName>
    </submittedName>
</protein>
<comment type="caution">
    <text evidence="2">The sequence shown here is derived from an EMBL/GenBank/DDBJ whole genome shotgun (WGS) entry which is preliminary data.</text>
</comment>
<name>A0A540WCU6_9ACTN</name>
<evidence type="ECO:0000256" key="1">
    <source>
        <dbReference type="SAM" id="MobiDB-lite"/>
    </source>
</evidence>
<evidence type="ECO:0000313" key="3">
    <source>
        <dbReference type="Proteomes" id="UP000319103"/>
    </source>
</evidence>
<accession>A0A540WCU6</accession>
<dbReference type="AlphaFoldDB" id="A0A540WCU6"/>
<feature type="compositionally biased region" description="Low complexity" evidence="1">
    <location>
        <begin position="304"/>
        <end position="314"/>
    </location>
</feature>
<gene>
    <name evidence="2" type="ORF">E6W39_37505</name>
</gene>
<dbReference type="Proteomes" id="UP000319103">
    <property type="component" value="Unassembled WGS sequence"/>
</dbReference>
<feature type="region of interest" description="Disordered" evidence="1">
    <location>
        <begin position="278"/>
        <end position="337"/>
    </location>
</feature>
<proteinExistence type="predicted"/>
<dbReference type="EMBL" id="VIGB01000003">
    <property type="protein sequence ID" value="TQF06850.1"/>
    <property type="molecule type" value="Genomic_DNA"/>
</dbReference>